<dbReference type="AlphaFoldDB" id="A0A542XQ65"/>
<proteinExistence type="predicted"/>
<accession>A0A542XQ65</accession>
<sequence length="83" mass="9238">MGLMHMIRVANLTYQSMCLNGCPLNCWGRNVFTRWRNCRQVVHSEGRVGGLRRAFDGVSVVGLCGTVDRRGQVSDAMTAAQQH</sequence>
<name>A0A542XQ65_SALAC</name>
<dbReference type="EMBL" id="VFOL01000001">
    <property type="protein sequence ID" value="TQL37989.1"/>
    <property type="molecule type" value="Genomic_DNA"/>
</dbReference>
<organism evidence="1 2">
    <name type="scientific">Salinispora arenicola</name>
    <dbReference type="NCBI Taxonomy" id="168697"/>
    <lineage>
        <taxon>Bacteria</taxon>
        <taxon>Bacillati</taxon>
        <taxon>Actinomycetota</taxon>
        <taxon>Actinomycetes</taxon>
        <taxon>Micromonosporales</taxon>
        <taxon>Micromonosporaceae</taxon>
        <taxon>Salinispora</taxon>
    </lineage>
</organism>
<gene>
    <name evidence="1" type="ORF">FB564_3161</name>
</gene>
<protein>
    <submittedName>
        <fullName evidence="1">Uncharacterized protein</fullName>
    </submittedName>
</protein>
<reference evidence="1 2" key="1">
    <citation type="submission" date="2019-06" db="EMBL/GenBank/DDBJ databases">
        <title>Sequencing the genomes of 1000 actinobacteria strains.</title>
        <authorList>
            <person name="Klenk H.-P."/>
        </authorList>
    </citation>
    <scope>NUCLEOTIDE SEQUENCE [LARGE SCALE GENOMIC DNA]</scope>
    <source>
        <strain evidence="1 2">DSM 44819</strain>
    </source>
</reference>
<dbReference type="Proteomes" id="UP000315983">
    <property type="component" value="Unassembled WGS sequence"/>
</dbReference>
<evidence type="ECO:0000313" key="2">
    <source>
        <dbReference type="Proteomes" id="UP000315983"/>
    </source>
</evidence>
<comment type="caution">
    <text evidence="1">The sequence shown here is derived from an EMBL/GenBank/DDBJ whole genome shotgun (WGS) entry which is preliminary data.</text>
</comment>
<evidence type="ECO:0000313" key="1">
    <source>
        <dbReference type="EMBL" id="TQL37989.1"/>
    </source>
</evidence>